<evidence type="ECO:0000256" key="1">
    <source>
        <dbReference type="ARBA" id="ARBA00010716"/>
    </source>
</evidence>
<keyword evidence="3 5" id="KW-0378">Hydrolase</keyword>
<dbReference type="RefSeq" id="WP_169113643.1">
    <property type="nucleotide sequence ID" value="NZ_CP051684.1"/>
</dbReference>
<gene>
    <name evidence="7" type="primary">nagA</name>
    <name evidence="7" type="ORF">HH213_21980</name>
</gene>
<proteinExistence type="inferred from homology"/>
<dbReference type="InterPro" id="IPR032466">
    <property type="entry name" value="Metal_Hydrolase"/>
</dbReference>
<evidence type="ECO:0000256" key="5">
    <source>
        <dbReference type="PIRNR" id="PIRNR038994"/>
    </source>
</evidence>
<dbReference type="EMBL" id="CP051684">
    <property type="protein sequence ID" value="QJD92525.1"/>
    <property type="molecule type" value="Genomic_DNA"/>
</dbReference>
<dbReference type="Gene3D" id="2.30.40.10">
    <property type="entry name" value="Urease, subunit C, domain 1"/>
    <property type="match status" value="1"/>
</dbReference>
<evidence type="ECO:0000256" key="3">
    <source>
        <dbReference type="ARBA" id="ARBA00022801"/>
    </source>
</evidence>
<evidence type="ECO:0000259" key="6">
    <source>
        <dbReference type="Pfam" id="PF01979"/>
    </source>
</evidence>
<dbReference type="InterPro" id="IPR011059">
    <property type="entry name" value="Metal-dep_hydrolase_composite"/>
</dbReference>
<dbReference type="SUPFAM" id="SSF51556">
    <property type="entry name" value="Metallo-dependent hydrolases"/>
    <property type="match status" value="1"/>
</dbReference>
<dbReference type="CDD" id="cd00854">
    <property type="entry name" value="NagA"/>
    <property type="match status" value="1"/>
</dbReference>
<keyword evidence="4 5" id="KW-0119">Carbohydrate metabolism</keyword>
<accession>A0ABX6ME63</accession>
<dbReference type="NCBIfam" id="TIGR00221">
    <property type="entry name" value="nagA"/>
    <property type="match status" value="1"/>
</dbReference>
<dbReference type="InterPro" id="IPR003764">
    <property type="entry name" value="GlcNAc_6-P_deAcase"/>
</dbReference>
<dbReference type="Proteomes" id="UP000503117">
    <property type="component" value="Chromosome"/>
</dbReference>
<reference evidence="7 8" key="1">
    <citation type="submission" date="2020-04" db="EMBL/GenBank/DDBJ databases">
        <title>Genome sequencing of novel species.</title>
        <authorList>
            <person name="Heo J."/>
            <person name="Kim S.-J."/>
            <person name="Kim J.-S."/>
            <person name="Hong S.-B."/>
            <person name="Kwon S.-W."/>
        </authorList>
    </citation>
    <scope>NUCLEOTIDE SEQUENCE [LARGE SCALE GENOMIC DNA]</scope>
    <source>
        <strain evidence="7 8">AF9R3</strain>
    </source>
</reference>
<dbReference type="EC" id="3.5.1.25" evidence="7"/>
<comment type="similarity">
    <text evidence="1 5">Belongs to the metallo-dependent hydrolases superfamily. NagA family.</text>
</comment>
<dbReference type="PANTHER" id="PTHR11113">
    <property type="entry name" value="N-ACETYLGLUCOSAMINE-6-PHOSPHATE DEACETYLASE"/>
    <property type="match status" value="1"/>
</dbReference>
<evidence type="ECO:0000256" key="2">
    <source>
        <dbReference type="ARBA" id="ARBA00022723"/>
    </source>
</evidence>
<name>A0ABX6ME63_9BURK</name>
<dbReference type="InterPro" id="IPR006680">
    <property type="entry name" value="Amidohydro-rel"/>
</dbReference>
<dbReference type="SUPFAM" id="SSF51338">
    <property type="entry name" value="Composite domain of metallo-dependent hydrolases"/>
    <property type="match status" value="1"/>
</dbReference>
<dbReference type="Pfam" id="PF01979">
    <property type="entry name" value="Amidohydro_1"/>
    <property type="match status" value="1"/>
</dbReference>
<protein>
    <submittedName>
        <fullName evidence="7">N-acetylglucosamine-6-phosphate deacetylase</fullName>
        <ecNumber evidence="7">3.5.1.25</ecNumber>
    </submittedName>
</protein>
<evidence type="ECO:0000313" key="7">
    <source>
        <dbReference type="EMBL" id="QJD92525.1"/>
    </source>
</evidence>
<keyword evidence="8" id="KW-1185">Reference proteome</keyword>
<organism evidence="7 8">
    <name type="scientific">Duganella dendranthematis</name>
    <dbReference type="NCBI Taxonomy" id="2728021"/>
    <lineage>
        <taxon>Bacteria</taxon>
        <taxon>Pseudomonadati</taxon>
        <taxon>Pseudomonadota</taxon>
        <taxon>Betaproteobacteria</taxon>
        <taxon>Burkholderiales</taxon>
        <taxon>Oxalobacteraceae</taxon>
        <taxon>Telluria group</taxon>
        <taxon>Duganella</taxon>
    </lineage>
</organism>
<evidence type="ECO:0000256" key="4">
    <source>
        <dbReference type="ARBA" id="ARBA00023277"/>
    </source>
</evidence>
<dbReference type="PANTHER" id="PTHR11113:SF14">
    <property type="entry name" value="N-ACETYLGLUCOSAMINE-6-PHOSPHATE DEACETYLASE"/>
    <property type="match status" value="1"/>
</dbReference>
<evidence type="ECO:0000313" key="8">
    <source>
        <dbReference type="Proteomes" id="UP000503117"/>
    </source>
</evidence>
<dbReference type="Gene3D" id="3.20.20.140">
    <property type="entry name" value="Metal-dependent hydrolases"/>
    <property type="match status" value="1"/>
</dbReference>
<sequence length="384" mass="40094">MLSGRILTPDGWITGSIDFDQRIQHITEDSNADGALTILPGFIDLHVHGAAGVDIMQGGDAGATVARAHAKHGTTAMLGTTMTATDNSIRRALRGLAPVIAERPAGAARMLGVHLEGPFLSIHRLGAQPADAVAVGSMDLVRDYHALAPIRAMTLATEVADHLALIPQLNELGIRVQIGHSNGTYEDGVAALKAGAAGFTHLYNGMTALNHYHPGIVGAALAHAEYAEIIPDLEHVSPGAIRAALRAIPRLYGVTDATAATGMPDGEYALGSQRVYKCLGCVRLATGSLAGSVLTMDQALRNFVSLGLELADASNRLSLYPADYLGETERGRLAPGAWADIVVLNAELQPVAVFVEGEAIDLLRQETGRLPASVPAAGSGRFPP</sequence>
<dbReference type="GO" id="GO:0008448">
    <property type="term" value="F:N-acetylglucosamine-6-phosphate deacetylase activity"/>
    <property type="evidence" value="ECO:0007669"/>
    <property type="project" value="UniProtKB-EC"/>
</dbReference>
<dbReference type="PIRSF" id="PIRSF038994">
    <property type="entry name" value="NagA"/>
    <property type="match status" value="1"/>
</dbReference>
<keyword evidence="2" id="KW-0479">Metal-binding</keyword>
<feature type="domain" description="Amidohydrolase-related" evidence="6">
    <location>
        <begin position="37"/>
        <end position="358"/>
    </location>
</feature>